<dbReference type="GO" id="GO:0000724">
    <property type="term" value="P:double-strand break repair via homologous recombination"/>
    <property type="evidence" value="ECO:0007669"/>
    <property type="project" value="TreeGrafter"/>
</dbReference>
<evidence type="ECO:0000313" key="5">
    <source>
        <dbReference type="RefSeq" id="XP_007461071.1"/>
    </source>
</evidence>
<dbReference type="Proteomes" id="UP000265300">
    <property type="component" value="Unplaced"/>
</dbReference>
<dbReference type="CDD" id="cd10454">
    <property type="entry name" value="GIY-YIG_COG3680_Meta"/>
    <property type="match status" value="1"/>
</dbReference>
<dbReference type="PANTHER" id="PTHR46427:SF1">
    <property type="entry name" value="ANKYRIN REPEAT AND LEM DOMAIN-CONTAINING PROTEIN 1"/>
    <property type="match status" value="1"/>
</dbReference>
<dbReference type="InterPro" id="IPR036770">
    <property type="entry name" value="Ankyrin_rpt-contain_sf"/>
</dbReference>
<dbReference type="Pfam" id="PF12796">
    <property type="entry name" value="Ank_2"/>
    <property type="match status" value="1"/>
</dbReference>
<dbReference type="Pfam" id="PF22945">
    <property type="entry name" value="LEM-3_GIY-YIG"/>
    <property type="match status" value="1"/>
</dbReference>
<proteinExistence type="predicted"/>
<evidence type="ECO:0000313" key="4">
    <source>
        <dbReference type="Proteomes" id="UP000265300"/>
    </source>
</evidence>
<evidence type="ECO:0000259" key="3">
    <source>
        <dbReference type="PROSITE" id="PS50164"/>
    </source>
</evidence>
<dbReference type="GeneID" id="103075377"/>
<dbReference type="AlphaFoldDB" id="A0A340XHX7"/>
<dbReference type="PROSITE" id="PS50088">
    <property type="entry name" value="ANK_REPEAT"/>
    <property type="match status" value="2"/>
</dbReference>
<dbReference type="PROSITE" id="PS50297">
    <property type="entry name" value="ANK_REP_REGION"/>
    <property type="match status" value="2"/>
</dbReference>
<dbReference type="GO" id="GO:0004520">
    <property type="term" value="F:DNA endonuclease activity"/>
    <property type="evidence" value="ECO:0007669"/>
    <property type="project" value="TreeGrafter"/>
</dbReference>
<feature type="region of interest" description="Disordered" evidence="2">
    <location>
        <begin position="271"/>
        <end position="304"/>
    </location>
</feature>
<gene>
    <name evidence="5" type="primary">ANKLE1</name>
</gene>
<evidence type="ECO:0000256" key="2">
    <source>
        <dbReference type="SAM" id="MobiDB-lite"/>
    </source>
</evidence>
<feature type="region of interest" description="Disordered" evidence="2">
    <location>
        <begin position="20"/>
        <end position="44"/>
    </location>
</feature>
<feature type="domain" description="GIY-YIG" evidence="3">
    <location>
        <begin position="458"/>
        <end position="573"/>
    </location>
</feature>
<dbReference type="GO" id="GO:0005737">
    <property type="term" value="C:cytoplasm"/>
    <property type="evidence" value="ECO:0007669"/>
    <property type="project" value="TreeGrafter"/>
</dbReference>
<evidence type="ECO:0000256" key="1">
    <source>
        <dbReference type="PROSITE-ProRule" id="PRU00023"/>
    </source>
</evidence>
<dbReference type="SUPFAM" id="SSF48403">
    <property type="entry name" value="Ankyrin repeat"/>
    <property type="match status" value="1"/>
</dbReference>
<keyword evidence="1" id="KW-0040">ANK repeat</keyword>
<dbReference type="PROSITE" id="PS50164">
    <property type="entry name" value="GIY_YIG"/>
    <property type="match status" value="1"/>
</dbReference>
<name>A0A340XHX7_LIPVE</name>
<protein>
    <submittedName>
        <fullName evidence="5">Ankyrin repeat and LEM domain-containing protein 1 isoform X2</fullName>
    </submittedName>
</protein>
<keyword evidence="4" id="KW-1185">Reference proteome</keyword>
<reference evidence="5" key="1">
    <citation type="submission" date="2025-08" db="UniProtKB">
        <authorList>
            <consortium name="RefSeq"/>
        </authorList>
    </citation>
    <scope>IDENTIFICATION</scope>
</reference>
<sequence>MWTTMRRGSSWLGTLHCAERRGPGPRGGAARAHKGAAGSWKSAGRAAGLGDRRGMGSATVLARRAVEELLRRGADPNLVLEDGAAAMHLAARAQHPRSLCCLEALLRRGGDPNTRSAEALTPLHVAAAWGCRRGLELLLSQGADPALRDQDGLRPVDLAEQQGHQNCVRVLRELEARTRTSTRTRADPQEPEPEPKPGSECPSGPPSVTLDSTTLGRGDDKDMSLEAGPGPPSLLAHPEIADTDGSLESPLGCWDCSSVASFVTAVEASGAEDPTAHMSPWAGVRPSQRVPRSSGTPQQEHRALVEDREAELNARLQALTLTLPDASPSPKFFPERSPAHSAPWEALPGPSDFHIPKDDQLSLDSDVAALWLTEDEASATGGRDPIPSCQCPPDPTMSDLELLRGLRALGLEFSGHSPELAKALRTGRIPDAQADEDALAKQFERPEPTRRWREGVMKSSFTYLLLDPRKTQNLPARAFSLTLAECLRIFVHAIFYVGKGTRARPNVHLWRALSHRGWPGKQACPKVRQILDIWASGRGVVSLHCFQHVVAVEAYTREACLVDALGIQTLTNQKQGHCYGVVAGWPPTRRRRLGVHLLHRALLVFLAEGERELWPQDIQARG</sequence>
<dbReference type="PANTHER" id="PTHR46427">
    <property type="entry name" value="ANKYRIN REPEAT AND LEM DOMAIN-CONTAINING PROTEIN 1"/>
    <property type="match status" value="1"/>
</dbReference>
<feature type="region of interest" description="Disordered" evidence="2">
    <location>
        <begin position="174"/>
        <end position="243"/>
    </location>
</feature>
<dbReference type="InterPro" id="IPR034998">
    <property type="entry name" value="ANKLE1"/>
</dbReference>
<dbReference type="Gene3D" id="1.25.40.20">
    <property type="entry name" value="Ankyrin repeat-containing domain"/>
    <property type="match status" value="1"/>
</dbReference>
<feature type="compositionally biased region" description="Basic and acidic residues" evidence="2">
    <location>
        <begin position="174"/>
        <end position="197"/>
    </location>
</feature>
<dbReference type="InterPro" id="IPR002110">
    <property type="entry name" value="Ankyrin_rpt"/>
</dbReference>
<dbReference type="SMART" id="SM00248">
    <property type="entry name" value="ANK"/>
    <property type="match status" value="3"/>
</dbReference>
<accession>A0A340XHX7</accession>
<feature type="repeat" description="ANK" evidence="1">
    <location>
        <begin position="82"/>
        <end position="117"/>
    </location>
</feature>
<dbReference type="CTD" id="126549"/>
<dbReference type="RefSeq" id="XP_007461071.1">
    <property type="nucleotide sequence ID" value="XM_007461009.1"/>
</dbReference>
<dbReference type="GO" id="GO:0000712">
    <property type="term" value="P:resolution of meiotic recombination intermediates"/>
    <property type="evidence" value="ECO:0007669"/>
    <property type="project" value="TreeGrafter"/>
</dbReference>
<dbReference type="GO" id="GO:0005654">
    <property type="term" value="C:nucleoplasm"/>
    <property type="evidence" value="ECO:0007669"/>
    <property type="project" value="TreeGrafter"/>
</dbReference>
<organism evidence="4 5">
    <name type="scientific">Lipotes vexillifer</name>
    <name type="common">Yangtze river dolphin</name>
    <dbReference type="NCBI Taxonomy" id="118797"/>
    <lineage>
        <taxon>Eukaryota</taxon>
        <taxon>Metazoa</taxon>
        <taxon>Chordata</taxon>
        <taxon>Craniata</taxon>
        <taxon>Vertebrata</taxon>
        <taxon>Euteleostomi</taxon>
        <taxon>Mammalia</taxon>
        <taxon>Eutheria</taxon>
        <taxon>Laurasiatheria</taxon>
        <taxon>Artiodactyla</taxon>
        <taxon>Whippomorpha</taxon>
        <taxon>Cetacea</taxon>
        <taxon>Odontoceti</taxon>
        <taxon>Lipotidae</taxon>
        <taxon>Lipotes</taxon>
    </lineage>
</organism>
<feature type="repeat" description="ANK" evidence="1">
    <location>
        <begin position="118"/>
        <end position="150"/>
    </location>
</feature>
<feature type="compositionally biased region" description="Low complexity" evidence="2">
    <location>
        <begin position="35"/>
        <end position="44"/>
    </location>
</feature>
<dbReference type="InterPro" id="IPR000305">
    <property type="entry name" value="GIY-YIG_endonuc"/>
</dbReference>